<name>A0A7W5DPN8_9PORP</name>
<dbReference type="Proteomes" id="UP000544222">
    <property type="component" value="Unassembled WGS sequence"/>
</dbReference>
<dbReference type="RefSeq" id="WP_183412636.1">
    <property type="nucleotide sequence ID" value="NZ_JACHYB010000001.1"/>
</dbReference>
<dbReference type="InterPro" id="IPR032508">
    <property type="entry name" value="FecR_C"/>
</dbReference>
<evidence type="ECO:0000259" key="2">
    <source>
        <dbReference type="Pfam" id="PF16344"/>
    </source>
</evidence>
<proteinExistence type="predicted"/>
<dbReference type="PANTHER" id="PTHR30273:SF2">
    <property type="entry name" value="PROTEIN FECR"/>
    <property type="match status" value="1"/>
</dbReference>
<protein>
    <submittedName>
        <fullName evidence="3">Ferric-dicitrate binding protein FerR (Iron transport regulator)</fullName>
    </submittedName>
</protein>
<reference evidence="3 4" key="1">
    <citation type="submission" date="2020-08" db="EMBL/GenBank/DDBJ databases">
        <title>Genomic Encyclopedia of Type Strains, Phase IV (KMG-IV): sequencing the most valuable type-strain genomes for metagenomic binning, comparative biology and taxonomic classification.</title>
        <authorList>
            <person name="Goeker M."/>
        </authorList>
    </citation>
    <scope>NUCLEOTIDE SEQUENCE [LARGE SCALE GENOMIC DNA]</scope>
    <source>
        <strain evidence="3 4">DSM 27471</strain>
    </source>
</reference>
<evidence type="ECO:0000313" key="3">
    <source>
        <dbReference type="EMBL" id="MBB3186794.1"/>
    </source>
</evidence>
<accession>A0A7W5DPN8</accession>
<gene>
    <name evidence="3" type="ORF">FHX64_000957</name>
</gene>
<evidence type="ECO:0000259" key="1">
    <source>
        <dbReference type="Pfam" id="PF04773"/>
    </source>
</evidence>
<dbReference type="InterPro" id="IPR012373">
    <property type="entry name" value="Ferrdict_sens_TM"/>
</dbReference>
<feature type="domain" description="Protein FecR C-terminal" evidence="2">
    <location>
        <begin position="261"/>
        <end position="325"/>
    </location>
</feature>
<comment type="caution">
    <text evidence="3">The sequence shown here is derived from an EMBL/GenBank/DDBJ whole genome shotgun (WGS) entry which is preliminary data.</text>
</comment>
<dbReference type="PANTHER" id="PTHR30273">
    <property type="entry name" value="PERIPLASMIC SIGNAL SENSOR AND SIGMA FACTOR ACTIVATOR FECR-RELATED"/>
    <property type="match status" value="1"/>
</dbReference>
<sequence>MITDIDNILLIKFLRKELTDGENQQVIDWLQAKEENKHFLFGLKEAYMLSQWEELRDKADTEAGWNELNQTLELDSIPKASMWKKIRTTLQYAAAIILLLSVGYFLRDLITRHPVQYAVVETSDGQQSTLILSDGTKVRLNENTKLVYPTDFNGSTRTVALRGEAYFEVVHNAKKPFMVNVGSYTVKDIGTKFDIDTYPDEIYSYTSLKEGEVQVMENNRDQNLITDLKAGMQLGFNRRTKEYFVRTVDQNSIGDWTKGQIVIKRETLQEVAERLQHKYDYNISVQNNRLDSLKYNITIENESLEEILNDIHFITPQVHYYINKKDKSLIFK</sequence>
<dbReference type="Pfam" id="PF16344">
    <property type="entry name" value="FecR_C"/>
    <property type="match status" value="1"/>
</dbReference>
<feature type="domain" description="FecR protein" evidence="1">
    <location>
        <begin position="119"/>
        <end position="213"/>
    </location>
</feature>
<organism evidence="3 4">
    <name type="scientific">Microbacter margulisiae</name>
    <dbReference type="NCBI Taxonomy" id="1350067"/>
    <lineage>
        <taxon>Bacteria</taxon>
        <taxon>Pseudomonadati</taxon>
        <taxon>Bacteroidota</taxon>
        <taxon>Bacteroidia</taxon>
        <taxon>Bacteroidales</taxon>
        <taxon>Porphyromonadaceae</taxon>
        <taxon>Microbacter</taxon>
    </lineage>
</organism>
<dbReference type="Gene3D" id="3.55.50.30">
    <property type="match status" value="1"/>
</dbReference>
<dbReference type="GO" id="GO:0016989">
    <property type="term" value="F:sigma factor antagonist activity"/>
    <property type="evidence" value="ECO:0007669"/>
    <property type="project" value="TreeGrafter"/>
</dbReference>
<dbReference type="InterPro" id="IPR006860">
    <property type="entry name" value="FecR"/>
</dbReference>
<dbReference type="EMBL" id="JACHYB010000001">
    <property type="protein sequence ID" value="MBB3186794.1"/>
    <property type="molecule type" value="Genomic_DNA"/>
</dbReference>
<dbReference type="Gene3D" id="2.60.120.1440">
    <property type="match status" value="1"/>
</dbReference>
<dbReference type="AlphaFoldDB" id="A0A7W5DPN8"/>
<dbReference type="PIRSF" id="PIRSF018266">
    <property type="entry name" value="FecR"/>
    <property type="match status" value="1"/>
</dbReference>
<dbReference type="Pfam" id="PF04773">
    <property type="entry name" value="FecR"/>
    <property type="match status" value="1"/>
</dbReference>
<keyword evidence="4" id="KW-1185">Reference proteome</keyword>
<evidence type="ECO:0000313" key="4">
    <source>
        <dbReference type="Proteomes" id="UP000544222"/>
    </source>
</evidence>